<proteinExistence type="predicted"/>
<evidence type="ECO:0000313" key="2">
    <source>
        <dbReference type="EMBL" id="NDJ17286.1"/>
    </source>
</evidence>
<feature type="region of interest" description="Disordered" evidence="1">
    <location>
        <begin position="598"/>
        <end position="689"/>
    </location>
</feature>
<name>A0A8J8CJ65_9CYAN</name>
<dbReference type="RefSeq" id="WP_162422782.1">
    <property type="nucleotide sequence ID" value="NZ_WVIE01000007.1"/>
</dbReference>
<gene>
    <name evidence="2" type="ORF">GS601_08275</name>
</gene>
<dbReference type="SUPFAM" id="SSF52266">
    <property type="entry name" value="SGNH hydrolase"/>
    <property type="match status" value="1"/>
</dbReference>
<dbReference type="EMBL" id="WVIE01000007">
    <property type="protein sequence ID" value="NDJ17286.1"/>
    <property type="molecule type" value="Genomic_DNA"/>
</dbReference>
<organism evidence="2 3">
    <name type="scientific">Myxacorys almedinensis A</name>
    <dbReference type="NCBI Taxonomy" id="2690445"/>
    <lineage>
        <taxon>Bacteria</taxon>
        <taxon>Bacillati</taxon>
        <taxon>Cyanobacteriota</taxon>
        <taxon>Cyanophyceae</taxon>
        <taxon>Leptolyngbyales</taxon>
        <taxon>Leptolyngbyaceae</taxon>
        <taxon>Myxacorys</taxon>
        <taxon>Myxacorys almedinensis</taxon>
    </lineage>
</organism>
<reference evidence="2" key="1">
    <citation type="submission" date="2019-12" db="EMBL/GenBank/DDBJ databases">
        <title>High-Quality draft genome sequences of three cyanobacteria isolated from the limestone walls of the Old Cathedral of Coimbra.</title>
        <authorList>
            <person name="Tiago I."/>
            <person name="Soares F."/>
            <person name="Portugal A."/>
        </authorList>
    </citation>
    <scope>NUCLEOTIDE SEQUENCE</scope>
    <source>
        <strain evidence="2">A</strain>
    </source>
</reference>
<dbReference type="AlphaFoldDB" id="A0A8J8CJ65"/>
<dbReference type="Proteomes" id="UP000646053">
    <property type="component" value="Unassembled WGS sequence"/>
</dbReference>
<accession>A0A8J8CJ65</accession>
<feature type="compositionally biased region" description="Low complexity" evidence="1">
    <location>
        <begin position="620"/>
        <end position="629"/>
    </location>
</feature>
<protein>
    <submittedName>
        <fullName evidence="2">DUF1574 domain-containing protein</fullName>
    </submittedName>
</protein>
<keyword evidence="3" id="KW-1185">Reference proteome</keyword>
<feature type="compositionally biased region" description="Polar residues" evidence="1">
    <location>
        <begin position="601"/>
        <end position="611"/>
    </location>
</feature>
<feature type="compositionally biased region" description="Polar residues" evidence="1">
    <location>
        <begin position="643"/>
        <end position="653"/>
    </location>
</feature>
<evidence type="ECO:0000313" key="3">
    <source>
        <dbReference type="Proteomes" id="UP000646053"/>
    </source>
</evidence>
<comment type="caution">
    <text evidence="2">The sequence shown here is derived from an EMBL/GenBank/DDBJ whole genome shotgun (WGS) entry which is preliminary data.</text>
</comment>
<sequence>MLNPPEHKPTVSDPIRRQPSLMQWLHRVAGVPNVLIQVRSRGNHLYLLYEAKDCPSQPVVLAQMVQALAQTDLQTLLPADQPTVYQVVLYGRAQGESRPQWGEVIHLNQLDRYVEKLQDAKTERRAIAIDSSMIVSNFSLAKQGHSDAIARYLSEAFSNLGVAVRANVKSVVLPDDPKLPQIVNLSSVFTSAQALTPKALLNRLWILCESAYSPDPSLMAEPIAQKLRDLELNGFRDAIVFSQVQGEAEPDWTLRIDLTPPNEMLKEWARWGDVAALTRLLNRVFFEQSVQVSVDLMDITLHISCQGKSVPDKARVLATLMPLLETIAPQGIHCATVYGIGDETRDHADEDPTSLAPAWVEWLNLPAAEHPALADATHALAKQGDLSAIAFQLTRLLNPDLDLHLATGGIRIQLRQRDDLMHVMTDAPTCPPQNTVTTTVADFFKALELPDLEGARVYGRRAGQSHPLWSYGVDFVKSEDSGMALRANRVVPEATPEFAASDAYVGDLLSRDPGTLTLRPDGTGQDGTVFRDRVIDALQRLLVRSHLFSLETPTALSSYEKPKAVLTHERKVAIVWGTLGLLFTLQSDWVLGQLLKPNAHAQPQPSPTVTLPSLERTPEPLSLPQLSLQKSGGFTGEPGSSDAGFTQDGQTEIATAAPTPSLEQPGSAPKALMASPLRPKAAVDPSRSPYPAFNARQLDEKLVLYRQYVAQFGAPDVLIVGSSRAMRGIDPVVLQQTLATQGYRDLKIFNFGVNGATVQVIDLIVRRILPSEKMPKLILIADGSRAFNGGKADVTFNAIASSAGFKKLPDASTASVTVATTPTEAFTKPLETISQTNSVVADSYQTFNNQLNQFFSTLSVAYAQREKMTAFLQEGFKQQLGQSSTAVEDETIVLDGQGLIDINGFLPLSVRFNPTTYYQKYSRVPGNSDADYANFSLEGQQFEALRSLSAFTRSQNIPLVFVNLPLTEVHLDPFRQEREQQFQQKMLQASGELGFTYRDLLDNWKADNDLFSDPSHLNRYGAYVVSQHIAKDPLIPWTRR</sequence>
<evidence type="ECO:0000256" key="1">
    <source>
        <dbReference type="SAM" id="MobiDB-lite"/>
    </source>
</evidence>